<protein>
    <submittedName>
        <fullName evidence="2">Uncharacterized protein</fullName>
    </submittedName>
</protein>
<proteinExistence type="predicted"/>
<reference evidence="2" key="1">
    <citation type="journal article" date="2019" name="Sci. Rep.">
        <title>Draft genome of Tanacetum cinerariifolium, the natural source of mosquito coil.</title>
        <authorList>
            <person name="Yamashiro T."/>
            <person name="Shiraishi A."/>
            <person name="Satake H."/>
            <person name="Nakayama K."/>
        </authorList>
    </citation>
    <scope>NUCLEOTIDE SEQUENCE</scope>
</reference>
<evidence type="ECO:0000313" key="2">
    <source>
        <dbReference type="EMBL" id="GEZ98365.1"/>
    </source>
</evidence>
<feature type="region of interest" description="Disordered" evidence="1">
    <location>
        <begin position="69"/>
        <end position="105"/>
    </location>
</feature>
<evidence type="ECO:0000256" key="1">
    <source>
        <dbReference type="SAM" id="MobiDB-lite"/>
    </source>
</evidence>
<accession>A0A699IZ55</accession>
<name>A0A699IZ55_TANCI</name>
<dbReference type="EMBL" id="BKCJ010351299">
    <property type="protein sequence ID" value="GEZ98365.1"/>
    <property type="molecule type" value="Genomic_DNA"/>
</dbReference>
<gene>
    <name evidence="2" type="ORF">Tci_570338</name>
</gene>
<dbReference type="AlphaFoldDB" id="A0A699IZ55"/>
<sequence length="134" mass="15283">MIPITTKVESGLSYYHEDSRLEPRLRVDSVATMIGVTDKKIVGERSLKWDGWCGWIHLVFSERKEVAGRGGRRKKVTGHGARRKKVAGREGRRKKVNGKGGRHEEGVWSVEPDLFRSEGRRWKKVKEESAEKVG</sequence>
<feature type="compositionally biased region" description="Basic residues" evidence="1">
    <location>
        <begin position="70"/>
        <end position="97"/>
    </location>
</feature>
<comment type="caution">
    <text evidence="2">The sequence shown here is derived from an EMBL/GenBank/DDBJ whole genome shotgun (WGS) entry which is preliminary data.</text>
</comment>
<organism evidence="2">
    <name type="scientific">Tanacetum cinerariifolium</name>
    <name type="common">Dalmatian daisy</name>
    <name type="synonym">Chrysanthemum cinerariifolium</name>
    <dbReference type="NCBI Taxonomy" id="118510"/>
    <lineage>
        <taxon>Eukaryota</taxon>
        <taxon>Viridiplantae</taxon>
        <taxon>Streptophyta</taxon>
        <taxon>Embryophyta</taxon>
        <taxon>Tracheophyta</taxon>
        <taxon>Spermatophyta</taxon>
        <taxon>Magnoliopsida</taxon>
        <taxon>eudicotyledons</taxon>
        <taxon>Gunneridae</taxon>
        <taxon>Pentapetalae</taxon>
        <taxon>asterids</taxon>
        <taxon>campanulids</taxon>
        <taxon>Asterales</taxon>
        <taxon>Asteraceae</taxon>
        <taxon>Asteroideae</taxon>
        <taxon>Anthemideae</taxon>
        <taxon>Anthemidinae</taxon>
        <taxon>Tanacetum</taxon>
    </lineage>
</organism>